<feature type="region of interest" description="Disordered" evidence="6">
    <location>
        <begin position="120"/>
        <end position="143"/>
    </location>
</feature>
<dbReference type="PROSITE" id="PS50888">
    <property type="entry name" value="BHLH"/>
    <property type="match status" value="1"/>
</dbReference>
<dbReference type="GO" id="GO:0030154">
    <property type="term" value="P:cell differentiation"/>
    <property type="evidence" value="ECO:0007669"/>
    <property type="project" value="TreeGrafter"/>
</dbReference>
<dbReference type="SMART" id="SM00353">
    <property type="entry name" value="HLH"/>
    <property type="match status" value="1"/>
</dbReference>
<evidence type="ECO:0000256" key="5">
    <source>
        <dbReference type="ARBA" id="ARBA00023242"/>
    </source>
</evidence>
<keyword evidence="3" id="KW-0805">Transcription regulation</keyword>
<evidence type="ECO:0000313" key="9">
    <source>
        <dbReference type="Proteomes" id="UP000838412"/>
    </source>
</evidence>
<evidence type="ECO:0000256" key="2">
    <source>
        <dbReference type="ARBA" id="ARBA00022491"/>
    </source>
</evidence>
<evidence type="ECO:0000256" key="4">
    <source>
        <dbReference type="ARBA" id="ARBA00023163"/>
    </source>
</evidence>
<evidence type="ECO:0000256" key="3">
    <source>
        <dbReference type="ARBA" id="ARBA00023015"/>
    </source>
</evidence>
<feature type="domain" description="BHLH" evidence="7">
    <location>
        <begin position="31"/>
        <end position="83"/>
    </location>
</feature>
<organism evidence="8 9">
    <name type="scientific">Branchiostoma lanceolatum</name>
    <name type="common">Common lancelet</name>
    <name type="synonym">Amphioxus lanceolatum</name>
    <dbReference type="NCBI Taxonomy" id="7740"/>
    <lineage>
        <taxon>Eukaryota</taxon>
        <taxon>Metazoa</taxon>
        <taxon>Chordata</taxon>
        <taxon>Cephalochordata</taxon>
        <taxon>Leptocardii</taxon>
        <taxon>Amphioxiformes</taxon>
        <taxon>Branchiostomatidae</taxon>
        <taxon>Branchiostoma</taxon>
    </lineage>
</organism>
<proteinExistence type="predicted"/>
<dbReference type="Pfam" id="PF00010">
    <property type="entry name" value="HLH"/>
    <property type="match status" value="1"/>
</dbReference>
<evidence type="ECO:0000259" key="7">
    <source>
        <dbReference type="PROSITE" id="PS50888"/>
    </source>
</evidence>
<dbReference type="PANTHER" id="PTHR11723:SF17">
    <property type="entry name" value="PROTEIN EXTRA-MACROCHAETAE"/>
    <property type="match status" value="1"/>
</dbReference>
<dbReference type="GO" id="GO:0000122">
    <property type="term" value="P:negative regulation of transcription by RNA polymerase II"/>
    <property type="evidence" value="ECO:0007669"/>
    <property type="project" value="InterPro"/>
</dbReference>
<dbReference type="GO" id="GO:0005737">
    <property type="term" value="C:cytoplasm"/>
    <property type="evidence" value="ECO:0007669"/>
    <property type="project" value="InterPro"/>
</dbReference>
<evidence type="ECO:0000313" key="8">
    <source>
        <dbReference type="EMBL" id="CAH1253571.1"/>
    </source>
</evidence>
<reference evidence="8" key="1">
    <citation type="submission" date="2022-01" db="EMBL/GenBank/DDBJ databases">
        <authorList>
            <person name="Braso-Vives M."/>
        </authorList>
    </citation>
    <scope>NUCLEOTIDE SEQUENCE</scope>
</reference>
<dbReference type="CDD" id="cd19684">
    <property type="entry name" value="bHLH_dnHLH_ID"/>
    <property type="match status" value="1"/>
</dbReference>
<dbReference type="Gene3D" id="4.10.280.10">
    <property type="entry name" value="Helix-loop-helix DNA-binding domain"/>
    <property type="match status" value="1"/>
</dbReference>
<sequence>MKPQSPMSALPASEAALRKLHDPIPMKALKTALPSSSGLQSLYNMDMNDCYSKLRELVPTIPSNKKMSRIEILQHVIDYIQDLQTALDGHPGVQALSLSVGMAAETSPTGRDRKPLGALALTQDGNNRQTHTQSSNVRKSYGTYDSCIPTPNNSYPDNSRRCSQINQRQFYPPQECASPRGVIFRIRVWMNRVRNPSGVPETTSPGQPVAHPSARNGAMEPTNAVFVHNTIDSS</sequence>
<feature type="region of interest" description="Disordered" evidence="6">
    <location>
        <begin position="196"/>
        <end position="222"/>
    </location>
</feature>
<keyword evidence="5" id="KW-0539">Nucleus</keyword>
<dbReference type="Proteomes" id="UP000838412">
    <property type="component" value="Chromosome 2"/>
</dbReference>
<evidence type="ECO:0000256" key="6">
    <source>
        <dbReference type="SAM" id="MobiDB-lite"/>
    </source>
</evidence>
<dbReference type="InterPro" id="IPR026052">
    <property type="entry name" value="DNA-bd_prot-inh"/>
</dbReference>
<feature type="compositionally biased region" description="Polar residues" evidence="6">
    <location>
        <begin position="123"/>
        <end position="138"/>
    </location>
</feature>
<dbReference type="InterPro" id="IPR036638">
    <property type="entry name" value="HLH_DNA-bd_sf"/>
</dbReference>
<accession>A0A8J9ZHW8</accession>
<dbReference type="AlphaFoldDB" id="A0A8J9ZHW8"/>
<keyword evidence="2" id="KW-0678">Repressor</keyword>
<dbReference type="GO" id="GO:0032922">
    <property type="term" value="P:circadian regulation of gene expression"/>
    <property type="evidence" value="ECO:0007669"/>
    <property type="project" value="TreeGrafter"/>
</dbReference>
<gene>
    <name evidence="8" type="primary">ID2</name>
    <name evidence="8" type="ORF">BLAG_LOCUS13294</name>
</gene>
<dbReference type="PANTHER" id="PTHR11723">
    <property type="entry name" value="DNA-BINDING PROTEIN INHIBITOR"/>
    <property type="match status" value="1"/>
</dbReference>
<evidence type="ECO:0000256" key="1">
    <source>
        <dbReference type="ARBA" id="ARBA00004123"/>
    </source>
</evidence>
<keyword evidence="9" id="KW-1185">Reference proteome</keyword>
<keyword evidence="4" id="KW-0804">Transcription</keyword>
<dbReference type="InterPro" id="IPR011598">
    <property type="entry name" value="bHLH_dom"/>
</dbReference>
<dbReference type="SUPFAM" id="SSF47459">
    <property type="entry name" value="HLH, helix-loop-helix DNA-binding domain"/>
    <property type="match status" value="1"/>
</dbReference>
<protein>
    <submittedName>
        <fullName evidence="8">ID2 protein</fullName>
    </submittedName>
</protein>
<dbReference type="OrthoDB" id="10047910at2759"/>
<dbReference type="GO" id="GO:0005634">
    <property type="term" value="C:nucleus"/>
    <property type="evidence" value="ECO:0007669"/>
    <property type="project" value="UniProtKB-SubCell"/>
</dbReference>
<dbReference type="GO" id="GO:0046983">
    <property type="term" value="F:protein dimerization activity"/>
    <property type="evidence" value="ECO:0007669"/>
    <property type="project" value="InterPro"/>
</dbReference>
<dbReference type="EMBL" id="OV696687">
    <property type="protein sequence ID" value="CAH1253571.1"/>
    <property type="molecule type" value="Genomic_DNA"/>
</dbReference>
<name>A0A8J9ZHW8_BRALA</name>
<comment type="subcellular location">
    <subcellularLocation>
        <location evidence="1">Nucleus</location>
    </subcellularLocation>
</comment>